<dbReference type="EMBL" id="FNRQ01000002">
    <property type="protein sequence ID" value="SEA56461.1"/>
    <property type="molecule type" value="Genomic_DNA"/>
</dbReference>
<dbReference type="Proteomes" id="UP000198638">
    <property type="component" value="Unassembled WGS sequence"/>
</dbReference>
<evidence type="ECO:0000313" key="1">
    <source>
        <dbReference type="EMBL" id="SEA56461.1"/>
    </source>
</evidence>
<gene>
    <name evidence="1" type="ORF">SAMN05192564_102164</name>
</gene>
<evidence type="ECO:0000313" key="2">
    <source>
        <dbReference type="Proteomes" id="UP000198638"/>
    </source>
</evidence>
<organism evidence="1 2">
    <name type="scientific">Paraburkholderia sartisoli</name>
    <dbReference type="NCBI Taxonomy" id="83784"/>
    <lineage>
        <taxon>Bacteria</taxon>
        <taxon>Pseudomonadati</taxon>
        <taxon>Pseudomonadota</taxon>
        <taxon>Betaproteobacteria</taxon>
        <taxon>Burkholderiales</taxon>
        <taxon>Burkholderiaceae</taxon>
        <taxon>Paraburkholderia</taxon>
    </lineage>
</organism>
<keyword evidence="2" id="KW-1185">Reference proteome</keyword>
<reference evidence="2" key="1">
    <citation type="submission" date="2016-10" db="EMBL/GenBank/DDBJ databases">
        <authorList>
            <person name="Varghese N."/>
            <person name="Submissions S."/>
        </authorList>
    </citation>
    <scope>NUCLEOTIDE SEQUENCE [LARGE SCALE GENOMIC DNA]</scope>
    <source>
        <strain evidence="2">LMG 24000</strain>
    </source>
</reference>
<accession>A0A1H4C7S7</accession>
<sequence length="56" mass="6188">MLARAGRGHVLRERRMRYSMPGAMHTDSNQVEAVASRRTMRNMLTAAATIAKDAAT</sequence>
<protein>
    <submittedName>
        <fullName evidence="1">Uncharacterized protein</fullName>
    </submittedName>
</protein>
<dbReference type="AlphaFoldDB" id="A0A1H4C7S7"/>
<name>A0A1H4C7S7_9BURK</name>
<proteinExistence type="predicted"/>